<dbReference type="Proteomes" id="UP001341840">
    <property type="component" value="Unassembled WGS sequence"/>
</dbReference>
<feature type="domain" description="DNA polymerase epsilon ,catalytic subunit A thumb" evidence="3">
    <location>
        <begin position="1"/>
        <end position="112"/>
    </location>
</feature>
<dbReference type="InterPro" id="IPR029703">
    <property type="entry name" value="POL2"/>
</dbReference>
<keyword evidence="1" id="KW-0863">Zinc-finger</keyword>
<keyword evidence="1" id="KW-0411">Iron-sulfur</keyword>
<evidence type="ECO:0000313" key="5">
    <source>
        <dbReference type="Proteomes" id="UP001341840"/>
    </source>
</evidence>
<dbReference type="EC" id="2.7.7.7" evidence="1"/>
<dbReference type="SUPFAM" id="SSF56672">
    <property type="entry name" value="DNA/RNA polymerases"/>
    <property type="match status" value="1"/>
</dbReference>
<keyword evidence="1" id="KW-0004">4Fe-4S</keyword>
<dbReference type="GO" id="GO:0003887">
    <property type="term" value="F:DNA-directed DNA polymerase activity"/>
    <property type="evidence" value="ECO:0007669"/>
    <property type="project" value="UniProtKB-EC"/>
</dbReference>
<dbReference type="PANTHER" id="PTHR10670">
    <property type="entry name" value="DNA POLYMERASE EPSILON CATALYTIC SUBUNIT A"/>
    <property type="match status" value="1"/>
</dbReference>
<keyword evidence="5" id="KW-1185">Reference proteome</keyword>
<comment type="subcellular location">
    <subcellularLocation>
        <location evidence="1">Nucleus</location>
    </subcellularLocation>
</comment>
<reference evidence="4 5" key="1">
    <citation type="journal article" date="2023" name="Plants (Basel)">
        <title>Bridging the Gap: Combining Genomics and Transcriptomics Approaches to Understand Stylosanthes scabra, an Orphan Legume from the Brazilian Caatinga.</title>
        <authorList>
            <person name="Ferreira-Neto J.R.C."/>
            <person name="da Silva M.D."/>
            <person name="Binneck E."/>
            <person name="de Melo N.F."/>
            <person name="da Silva R.H."/>
            <person name="de Melo A.L.T.M."/>
            <person name="Pandolfi V."/>
            <person name="Bustamante F.O."/>
            <person name="Brasileiro-Vidal A.C."/>
            <person name="Benko-Iseppon A.M."/>
        </authorList>
    </citation>
    <scope>NUCLEOTIDE SEQUENCE [LARGE SCALE GENOMIC DNA]</scope>
    <source>
        <tissue evidence="4">Leaves</tissue>
    </source>
</reference>
<keyword evidence="1 4" id="KW-0548">Nucleotidyltransferase</keyword>
<evidence type="ECO:0000256" key="1">
    <source>
        <dbReference type="RuleBase" id="RU365029"/>
    </source>
</evidence>
<keyword evidence="1" id="KW-0862">Zinc</keyword>
<keyword evidence="1" id="KW-0539">Nucleus</keyword>
<organism evidence="4 5">
    <name type="scientific">Stylosanthes scabra</name>
    <dbReference type="NCBI Taxonomy" id="79078"/>
    <lineage>
        <taxon>Eukaryota</taxon>
        <taxon>Viridiplantae</taxon>
        <taxon>Streptophyta</taxon>
        <taxon>Embryophyta</taxon>
        <taxon>Tracheophyta</taxon>
        <taxon>Spermatophyta</taxon>
        <taxon>Magnoliopsida</taxon>
        <taxon>eudicotyledons</taxon>
        <taxon>Gunneridae</taxon>
        <taxon>Pentapetalae</taxon>
        <taxon>rosids</taxon>
        <taxon>fabids</taxon>
        <taxon>Fabales</taxon>
        <taxon>Fabaceae</taxon>
        <taxon>Papilionoideae</taxon>
        <taxon>50 kb inversion clade</taxon>
        <taxon>dalbergioids sensu lato</taxon>
        <taxon>Dalbergieae</taxon>
        <taxon>Pterocarpus clade</taxon>
        <taxon>Stylosanthes</taxon>
    </lineage>
</organism>
<comment type="function">
    <text evidence="1">DNA polymerase II participates in chromosomal DNA replication.</text>
</comment>
<keyword evidence="1" id="KW-0239">DNA-directed DNA polymerase</keyword>
<feature type="compositionally biased region" description="Basic and acidic residues" evidence="2">
    <location>
        <begin position="210"/>
        <end position="220"/>
    </location>
</feature>
<accession>A0ABU6U636</accession>
<keyword evidence="1" id="KW-0408">Iron</keyword>
<evidence type="ECO:0000313" key="4">
    <source>
        <dbReference type="EMBL" id="MED6155493.1"/>
    </source>
</evidence>
<evidence type="ECO:0000256" key="2">
    <source>
        <dbReference type="SAM" id="MobiDB-lite"/>
    </source>
</evidence>
<comment type="similarity">
    <text evidence="1">Belongs to the DNA polymerase type-B family.</text>
</comment>
<protein>
    <recommendedName>
        <fullName evidence="1">DNA polymerase epsilon catalytic subunit</fullName>
        <ecNumber evidence="1">2.7.7.7</ecNumber>
    </recommendedName>
</protein>
<comment type="cofactor">
    <cofactor evidence="1">
        <name>[4Fe-4S] cluster</name>
        <dbReference type="ChEBI" id="CHEBI:49883"/>
    </cofactor>
</comment>
<dbReference type="PANTHER" id="PTHR10670:SF0">
    <property type="entry name" value="DNA POLYMERASE EPSILON CATALYTIC SUBUNIT A"/>
    <property type="match status" value="1"/>
</dbReference>
<sequence>MSKSLADYGEQKSCAVTTAKRLADFLGDTMVKDKGLRCQYIVASEPKGTPVSERAIPVAIFETKAEVMKYYVRRWCKVSSDVGIRSIIDWSYYKQRLSSAIQKIVTIPAAMQKITNPVPRVAHPDWLHKKVREKEDKFRQLKLVDFNSMRRDDHSKKNSDSNGVSLMADEETVIDLEDFGNKARNLQSGPRPIIRHYKANNEGIGNSDPQHIDNSSKDESLSLIQQKEISSVNVDRNDDYQGWLQIKKRKWKSILEKRKKRRLENSKKSDGGNGVLEQMNGTTGRTNISSYFRTNEVALKRSHWQIIQLLQSSHIGQFFAWVVVDGIMLKIPVSVPRVFYLNSRSPVTEEFLGKSVKKTLPHGRQSYNLYEVSIDEVQFREASKKLAALLADPDVEVNILRNI</sequence>
<dbReference type="InterPro" id="IPR055191">
    <property type="entry name" value="POL2_thumb"/>
</dbReference>
<keyword evidence="1" id="KW-0479">Metal-binding</keyword>
<feature type="region of interest" description="Disordered" evidence="2">
    <location>
        <begin position="199"/>
        <end position="220"/>
    </location>
</feature>
<proteinExistence type="inferred from homology"/>
<keyword evidence="1" id="KW-0238">DNA-binding</keyword>
<evidence type="ECO:0000259" key="3">
    <source>
        <dbReference type="Pfam" id="PF22634"/>
    </source>
</evidence>
<keyword evidence="1" id="KW-0235">DNA replication</keyword>
<comment type="catalytic activity">
    <reaction evidence="1">
        <text>DNA(n) + a 2'-deoxyribonucleoside 5'-triphosphate = DNA(n+1) + diphosphate</text>
        <dbReference type="Rhea" id="RHEA:22508"/>
        <dbReference type="Rhea" id="RHEA-COMP:17339"/>
        <dbReference type="Rhea" id="RHEA-COMP:17340"/>
        <dbReference type="ChEBI" id="CHEBI:33019"/>
        <dbReference type="ChEBI" id="CHEBI:61560"/>
        <dbReference type="ChEBI" id="CHEBI:173112"/>
        <dbReference type="EC" id="2.7.7.7"/>
    </reaction>
</comment>
<feature type="region of interest" description="Disordered" evidence="2">
    <location>
        <begin position="261"/>
        <end position="280"/>
    </location>
</feature>
<name>A0ABU6U636_9FABA</name>
<dbReference type="InterPro" id="IPR043502">
    <property type="entry name" value="DNA/RNA_pol_sf"/>
</dbReference>
<gene>
    <name evidence="4" type="primary">POL2A_6</name>
    <name evidence="4" type="ORF">PIB30_116622</name>
</gene>
<dbReference type="Pfam" id="PF22634">
    <property type="entry name" value="POL2_thumb"/>
    <property type="match status" value="1"/>
</dbReference>
<comment type="caution">
    <text evidence="4">The sequence shown here is derived from an EMBL/GenBank/DDBJ whole genome shotgun (WGS) entry which is preliminary data.</text>
</comment>
<dbReference type="EMBL" id="JASCZI010120840">
    <property type="protein sequence ID" value="MED6155493.1"/>
    <property type="molecule type" value="Genomic_DNA"/>
</dbReference>
<keyword evidence="1 4" id="KW-0808">Transferase</keyword>